<protein>
    <submittedName>
        <fullName evidence="2">Uncharacterized protein</fullName>
    </submittedName>
</protein>
<evidence type="ECO:0000313" key="3">
    <source>
        <dbReference type="Proteomes" id="UP000076798"/>
    </source>
</evidence>
<name>A0A166E6A3_9AGAM</name>
<keyword evidence="3" id="KW-1185">Reference proteome</keyword>
<dbReference type="EMBL" id="KV428049">
    <property type="protein sequence ID" value="KZT39250.1"/>
    <property type="molecule type" value="Genomic_DNA"/>
</dbReference>
<evidence type="ECO:0000256" key="1">
    <source>
        <dbReference type="SAM" id="MobiDB-lite"/>
    </source>
</evidence>
<sequence>MSAGSTPLGLRPSLEKLLLCAPIANTGWRSSSQIFRPVFWSSRSPDQTFAAAVFQHLETLDDVPPSDRLLLTELAAQADALETLVDKDPRLAAEICYTRPGHSMYPHDQTRQVFNLYMLCVLLDRLLWSLDDSATSFPPKWHHPDSATDRAPCFGAYEDLMKTMDSFLVDLAASRSSSDPESAPESLAHISATFYEHYANHGGNATLEAVKSNFMYWCGTAVVAVKNFQPAEYDKVMNIIRTQAPHELRNKLDRELHRPKFRTLMAFWTVVAHSPIVLFSPKFFRVPEIKQHSTVPEWMKHVGFPHQFSHKAVQIEHSIWGAIRRILSGGYSSVDEQCNAEHVTNFSISKNLIFEPVALAAKMAPLNDIALFTPSQEPWPFNPVPPVQPSVAPATSLPARIPTPSLPRLASTQNTDNQQALIQIVQAQVAPDVTPPAKRKASSSRKNANNKKNKNDIPSTAAPDGFFSSLPPFAFVEPVEIESITKHNIASWVVVDDAAERILDEFTAHAATTSRVDHLCLEVILTLAHAENCEDSILAPRHITAYYARGDDDGLAKKPLTHAIKDLSFHFPTQGSPQLGPQLCLEHGINLCLVSELHSHSSRPPAHCTTIGKFVSTPLSHRRAMYLKGIDMPLGNIQVPPIVR</sequence>
<accession>A0A166E6A3</accession>
<evidence type="ECO:0000313" key="2">
    <source>
        <dbReference type="EMBL" id="KZT39250.1"/>
    </source>
</evidence>
<dbReference type="Proteomes" id="UP000076798">
    <property type="component" value="Unassembled WGS sequence"/>
</dbReference>
<dbReference type="AlphaFoldDB" id="A0A166E6A3"/>
<organism evidence="2 3">
    <name type="scientific">Sistotremastrum suecicum HHB10207 ss-3</name>
    <dbReference type="NCBI Taxonomy" id="1314776"/>
    <lineage>
        <taxon>Eukaryota</taxon>
        <taxon>Fungi</taxon>
        <taxon>Dikarya</taxon>
        <taxon>Basidiomycota</taxon>
        <taxon>Agaricomycotina</taxon>
        <taxon>Agaricomycetes</taxon>
        <taxon>Sistotremastrales</taxon>
        <taxon>Sistotremastraceae</taxon>
        <taxon>Sistotremastrum</taxon>
    </lineage>
</organism>
<feature type="region of interest" description="Disordered" evidence="1">
    <location>
        <begin position="431"/>
        <end position="461"/>
    </location>
</feature>
<feature type="compositionally biased region" description="Basic residues" evidence="1">
    <location>
        <begin position="437"/>
        <end position="452"/>
    </location>
</feature>
<gene>
    <name evidence="2" type="ORF">SISSUDRAFT_1032794</name>
</gene>
<reference evidence="2 3" key="1">
    <citation type="journal article" date="2016" name="Mol. Biol. Evol.">
        <title>Comparative Genomics of Early-Diverging Mushroom-Forming Fungi Provides Insights into the Origins of Lignocellulose Decay Capabilities.</title>
        <authorList>
            <person name="Nagy L.G."/>
            <person name="Riley R."/>
            <person name="Tritt A."/>
            <person name="Adam C."/>
            <person name="Daum C."/>
            <person name="Floudas D."/>
            <person name="Sun H."/>
            <person name="Yadav J.S."/>
            <person name="Pangilinan J."/>
            <person name="Larsson K.H."/>
            <person name="Matsuura K."/>
            <person name="Barry K."/>
            <person name="Labutti K."/>
            <person name="Kuo R."/>
            <person name="Ohm R.A."/>
            <person name="Bhattacharya S.S."/>
            <person name="Shirouzu T."/>
            <person name="Yoshinaga Y."/>
            <person name="Martin F.M."/>
            <person name="Grigoriev I.V."/>
            <person name="Hibbett D.S."/>
        </authorList>
    </citation>
    <scope>NUCLEOTIDE SEQUENCE [LARGE SCALE GENOMIC DNA]</scope>
    <source>
        <strain evidence="2 3">HHB10207 ss-3</strain>
    </source>
</reference>
<feature type="region of interest" description="Disordered" evidence="1">
    <location>
        <begin position="383"/>
        <end position="413"/>
    </location>
</feature>
<proteinExistence type="predicted"/>